<proteinExistence type="predicted"/>
<feature type="chain" id="PRO_5046102030" description="Tetratricopeptide repeat protein" evidence="1">
    <location>
        <begin position="21"/>
        <end position="290"/>
    </location>
</feature>
<organism evidence="2 3">
    <name type="scientific">Cellvibrio zantedeschiae</name>
    <dbReference type="NCBI Taxonomy" id="1237077"/>
    <lineage>
        <taxon>Bacteria</taxon>
        <taxon>Pseudomonadati</taxon>
        <taxon>Pseudomonadota</taxon>
        <taxon>Gammaproteobacteria</taxon>
        <taxon>Cellvibrionales</taxon>
        <taxon>Cellvibrionaceae</taxon>
        <taxon>Cellvibrio</taxon>
    </lineage>
</organism>
<sequence>MIKSAAFLFSIFLFPSITFAQILDGGQSNNGGEVGPNGAKTYSNDVGFDGASSKDALYRFNRDVNDKLQQSRPKFARAFERTQDALIKGDMQKADKSIAELRDIKPANDYERARLHLINYWYYGKTGNQELEFDSASKLMAVGAGNIDPNAYVEAGMRLLKRQYNRQDIGGAIETLANLRKVPESSTELMTVVQAVKKLDDIAEEKTDFVQKINVNESGVWSAKLFKPRFFFNGVSGEINTLGFDCTNKQTTLPYKLDSVMEIPEAWGSCTMKVNAKPNTSFNLVQQKPV</sequence>
<evidence type="ECO:0008006" key="4">
    <source>
        <dbReference type="Google" id="ProtNLM"/>
    </source>
</evidence>
<feature type="signal peptide" evidence="1">
    <location>
        <begin position="1"/>
        <end position="20"/>
    </location>
</feature>
<dbReference type="Proteomes" id="UP000619761">
    <property type="component" value="Unassembled WGS sequence"/>
</dbReference>
<evidence type="ECO:0000313" key="2">
    <source>
        <dbReference type="EMBL" id="GGY64002.1"/>
    </source>
</evidence>
<accession>A0ABQ3APQ2</accession>
<name>A0ABQ3APQ2_9GAMM</name>
<evidence type="ECO:0000313" key="3">
    <source>
        <dbReference type="Proteomes" id="UP000619761"/>
    </source>
</evidence>
<keyword evidence="1" id="KW-0732">Signal</keyword>
<evidence type="ECO:0000256" key="1">
    <source>
        <dbReference type="SAM" id="SignalP"/>
    </source>
</evidence>
<protein>
    <recommendedName>
        <fullName evidence="4">Tetratricopeptide repeat protein</fullName>
    </recommendedName>
</protein>
<reference evidence="3" key="1">
    <citation type="journal article" date="2019" name="Int. J. Syst. Evol. Microbiol.">
        <title>The Global Catalogue of Microorganisms (GCM) 10K type strain sequencing project: providing services to taxonomists for standard genome sequencing and annotation.</title>
        <authorList>
            <consortium name="The Broad Institute Genomics Platform"/>
            <consortium name="The Broad Institute Genome Sequencing Center for Infectious Disease"/>
            <person name="Wu L."/>
            <person name="Ma J."/>
        </authorList>
    </citation>
    <scope>NUCLEOTIDE SEQUENCE [LARGE SCALE GENOMIC DNA]</scope>
    <source>
        <strain evidence="3">KCTC 32239</strain>
    </source>
</reference>
<comment type="caution">
    <text evidence="2">The sequence shown here is derived from an EMBL/GenBank/DDBJ whole genome shotgun (WGS) entry which is preliminary data.</text>
</comment>
<dbReference type="EMBL" id="BMYZ01000001">
    <property type="protein sequence ID" value="GGY64002.1"/>
    <property type="molecule type" value="Genomic_DNA"/>
</dbReference>
<keyword evidence="3" id="KW-1185">Reference proteome</keyword>
<gene>
    <name evidence="2" type="ORF">GCM10011613_04670</name>
</gene>